<dbReference type="EMBL" id="UINC01117146">
    <property type="protein sequence ID" value="SVC89370.1"/>
    <property type="molecule type" value="Genomic_DNA"/>
</dbReference>
<accession>A0A382QWS8</accession>
<dbReference type="AlphaFoldDB" id="A0A382QWS8"/>
<gene>
    <name evidence="1" type="ORF">METZ01_LOCUS342224</name>
</gene>
<proteinExistence type="predicted"/>
<feature type="non-terminal residue" evidence="1">
    <location>
        <position position="108"/>
    </location>
</feature>
<dbReference type="Gene3D" id="3.40.50.300">
    <property type="entry name" value="P-loop containing nucleotide triphosphate hydrolases"/>
    <property type="match status" value="1"/>
</dbReference>
<evidence type="ECO:0000313" key="1">
    <source>
        <dbReference type="EMBL" id="SVC89370.1"/>
    </source>
</evidence>
<organism evidence="1">
    <name type="scientific">marine metagenome</name>
    <dbReference type="NCBI Taxonomy" id="408172"/>
    <lineage>
        <taxon>unclassified sequences</taxon>
        <taxon>metagenomes</taxon>
        <taxon>ecological metagenomes</taxon>
    </lineage>
</organism>
<dbReference type="InterPro" id="IPR027417">
    <property type="entry name" value="P-loop_NTPase"/>
</dbReference>
<sequence>MEMVIKCPACTTELSVDDAAAGSQIKCPDPNCGTLLVVPSFSPQSTASSSPVSTNYSSGSDEELACKIARMYDKMAKEVGKAIVGQQEVIEQLFIAVFARSHCLLEGV</sequence>
<reference evidence="1" key="1">
    <citation type="submission" date="2018-05" db="EMBL/GenBank/DDBJ databases">
        <authorList>
            <person name="Lanie J.A."/>
            <person name="Ng W.-L."/>
            <person name="Kazmierczak K.M."/>
            <person name="Andrzejewski T.M."/>
            <person name="Davidsen T.M."/>
            <person name="Wayne K.J."/>
            <person name="Tettelin H."/>
            <person name="Glass J.I."/>
            <person name="Rusch D."/>
            <person name="Podicherti R."/>
            <person name="Tsui H.-C.T."/>
            <person name="Winkler M.E."/>
        </authorList>
    </citation>
    <scope>NUCLEOTIDE SEQUENCE</scope>
</reference>
<name>A0A382QWS8_9ZZZZ</name>
<dbReference type="Gene3D" id="2.20.28.160">
    <property type="match status" value="1"/>
</dbReference>
<protein>
    <submittedName>
        <fullName evidence="1">Uncharacterized protein</fullName>
    </submittedName>
</protein>